<dbReference type="GO" id="GO:0000155">
    <property type="term" value="F:phosphorelay sensor kinase activity"/>
    <property type="evidence" value="ECO:0007669"/>
    <property type="project" value="InterPro"/>
</dbReference>
<evidence type="ECO:0000313" key="15">
    <source>
        <dbReference type="EMBL" id="NGM49557.1"/>
    </source>
</evidence>
<dbReference type="Pfam" id="PF00512">
    <property type="entry name" value="HisKA"/>
    <property type="match status" value="1"/>
</dbReference>
<keyword evidence="6" id="KW-0418">Kinase</keyword>
<dbReference type="Pfam" id="PF00072">
    <property type="entry name" value="Response_reg"/>
    <property type="match status" value="1"/>
</dbReference>
<dbReference type="FunFam" id="3.30.565.10:FF:000010">
    <property type="entry name" value="Sensor histidine kinase RcsC"/>
    <property type="match status" value="1"/>
</dbReference>
<reference evidence="15" key="1">
    <citation type="submission" date="2020-02" db="EMBL/GenBank/DDBJ databases">
        <authorList>
            <person name="Gao J."/>
            <person name="Sun J."/>
        </authorList>
    </citation>
    <scope>NUCLEOTIDE SEQUENCE</scope>
    <source>
        <strain evidence="15">602-2</strain>
    </source>
</reference>
<evidence type="ECO:0000256" key="9">
    <source>
        <dbReference type="ARBA" id="ARBA00064003"/>
    </source>
</evidence>
<dbReference type="SMART" id="SM00387">
    <property type="entry name" value="HATPase_c"/>
    <property type="match status" value="1"/>
</dbReference>
<dbReference type="SMART" id="SM00388">
    <property type="entry name" value="HisKA"/>
    <property type="match status" value="1"/>
</dbReference>
<dbReference type="Pfam" id="PF13185">
    <property type="entry name" value="GAF_2"/>
    <property type="match status" value="1"/>
</dbReference>
<keyword evidence="12" id="KW-0175">Coiled coil</keyword>
<dbReference type="Gene3D" id="1.10.287.130">
    <property type="match status" value="1"/>
</dbReference>
<dbReference type="InterPro" id="IPR001789">
    <property type="entry name" value="Sig_transdc_resp-reg_receiver"/>
</dbReference>
<feature type="coiled-coil region" evidence="12">
    <location>
        <begin position="10"/>
        <end position="37"/>
    </location>
</feature>
<evidence type="ECO:0000256" key="6">
    <source>
        <dbReference type="ARBA" id="ARBA00022777"/>
    </source>
</evidence>
<dbReference type="PANTHER" id="PTHR45339:SF3">
    <property type="entry name" value="HISTIDINE KINASE"/>
    <property type="match status" value="1"/>
</dbReference>
<dbReference type="SUPFAM" id="SSF55781">
    <property type="entry name" value="GAF domain-like"/>
    <property type="match status" value="1"/>
</dbReference>
<keyword evidence="5" id="KW-0547">Nucleotide-binding</keyword>
<comment type="subunit">
    <text evidence="9">At low DSF concentrations, interacts with RpfF.</text>
</comment>
<keyword evidence="3 11" id="KW-0597">Phosphoprotein</keyword>
<evidence type="ECO:0000256" key="4">
    <source>
        <dbReference type="ARBA" id="ARBA00022679"/>
    </source>
</evidence>
<dbReference type="SUPFAM" id="SSF55874">
    <property type="entry name" value="ATPase domain of HSP90 chaperone/DNA topoisomerase II/histidine kinase"/>
    <property type="match status" value="1"/>
</dbReference>
<dbReference type="SMART" id="SM00065">
    <property type="entry name" value="GAF"/>
    <property type="match status" value="1"/>
</dbReference>
<evidence type="ECO:0000256" key="7">
    <source>
        <dbReference type="ARBA" id="ARBA00022840"/>
    </source>
</evidence>
<evidence type="ECO:0000256" key="12">
    <source>
        <dbReference type="SAM" id="Coils"/>
    </source>
</evidence>
<dbReference type="CDD" id="cd00082">
    <property type="entry name" value="HisKA"/>
    <property type="match status" value="1"/>
</dbReference>
<keyword evidence="4" id="KW-0808">Transferase</keyword>
<dbReference type="GO" id="GO:0005524">
    <property type="term" value="F:ATP binding"/>
    <property type="evidence" value="ECO:0007669"/>
    <property type="project" value="UniProtKB-KW"/>
</dbReference>
<evidence type="ECO:0000256" key="3">
    <source>
        <dbReference type="ARBA" id="ARBA00022553"/>
    </source>
</evidence>
<dbReference type="Gene3D" id="3.40.50.2300">
    <property type="match status" value="1"/>
</dbReference>
<dbReference type="SUPFAM" id="SSF52172">
    <property type="entry name" value="CheY-like"/>
    <property type="match status" value="1"/>
</dbReference>
<proteinExistence type="predicted"/>
<dbReference type="SMART" id="SM00448">
    <property type="entry name" value="REC"/>
    <property type="match status" value="1"/>
</dbReference>
<dbReference type="CDD" id="cd17546">
    <property type="entry name" value="REC_hyHK_CKI1_RcsC-like"/>
    <property type="match status" value="1"/>
</dbReference>
<dbReference type="InterPro" id="IPR036890">
    <property type="entry name" value="HATPase_C_sf"/>
</dbReference>
<evidence type="ECO:0000256" key="8">
    <source>
        <dbReference type="ARBA" id="ARBA00023012"/>
    </source>
</evidence>
<dbReference type="EC" id="2.7.13.3" evidence="2"/>
<dbReference type="PROSITE" id="PS50110">
    <property type="entry name" value="RESPONSE_REGULATORY"/>
    <property type="match status" value="1"/>
</dbReference>
<name>A0A6G4QVS8_9CAUL</name>
<sequence length="597" mass="63107">MDALPTPLHASDGAARLQRLNRRLERLRELAEIQAMLAGAEVDGEAFMQIVVDRVHHLLGGRGVVVELVDGEDMVYRAVSAGSEAHLGLRIPRAGSLSGLCVEQAQILVCEDSEHDARVDREACRKVGLRSMLCAPLFDGDHAIGVLKAMAARTRAFGFEDVELLRHMSQTLGAAIAKRASFSALRRLLQERTAAFERVERRNHRLALLTEQLREAKAEAEAANRAKSDFLAAMSHELRTPLNGLVGFSELLARDNLAPERRAAYRDFVHDAARSLLTIVDDILDLSRVEAGKLELQAGEVDPVRLVESCVAMVRPQALAKTLAITTSIGPGADRRIAGDANRLRQVLLNLLNNAVKFTAAGGVSVTLEATGPPEAPALRVMVSDTGMGVAPEARERLFQAFGQADASIHPRYGGAGLGLAISKRLVEAMGGTIGFDSVEGEGSTFRFEIPATPAQPQTAVEPAPTSAPRLRILVVDDTDINRALAEAVLGSAGHLVSGAADGATGVAAVRDGAFDVVLMDVRMPGMDGLAATRAIRALPPPAGGVPILALTANALPSEIAACLEAGMDGHVAKPIDIAALLAKVSEAAAGSRKQTD</sequence>
<dbReference type="InterPro" id="IPR004358">
    <property type="entry name" value="Sig_transdc_His_kin-like_C"/>
</dbReference>
<evidence type="ECO:0000256" key="10">
    <source>
        <dbReference type="ARBA" id="ARBA00068150"/>
    </source>
</evidence>
<gene>
    <name evidence="15" type="ORF">G5B46_08060</name>
</gene>
<protein>
    <recommendedName>
        <fullName evidence="10">Sensory/regulatory protein RpfC</fullName>
        <ecNumber evidence="2">2.7.13.3</ecNumber>
    </recommendedName>
</protein>
<evidence type="ECO:0000256" key="2">
    <source>
        <dbReference type="ARBA" id="ARBA00012438"/>
    </source>
</evidence>
<evidence type="ECO:0000256" key="5">
    <source>
        <dbReference type="ARBA" id="ARBA00022741"/>
    </source>
</evidence>
<dbReference type="Gene3D" id="3.30.565.10">
    <property type="entry name" value="Histidine kinase-like ATPase, C-terminal domain"/>
    <property type="match status" value="1"/>
</dbReference>
<dbReference type="Gene3D" id="3.30.450.40">
    <property type="match status" value="1"/>
</dbReference>
<dbReference type="Pfam" id="PF02518">
    <property type="entry name" value="HATPase_c"/>
    <property type="match status" value="1"/>
</dbReference>
<evidence type="ECO:0000259" key="13">
    <source>
        <dbReference type="PROSITE" id="PS50109"/>
    </source>
</evidence>
<accession>A0A6G4QVS8</accession>
<feature type="domain" description="Response regulatory" evidence="14">
    <location>
        <begin position="472"/>
        <end position="589"/>
    </location>
</feature>
<dbReference type="RefSeq" id="WP_165257619.1">
    <property type="nucleotide sequence ID" value="NZ_JAAKGT010000003.1"/>
</dbReference>
<dbReference type="FunFam" id="1.10.287.130:FF:000002">
    <property type="entry name" value="Two-component osmosensing histidine kinase"/>
    <property type="match status" value="1"/>
</dbReference>
<dbReference type="PRINTS" id="PR00344">
    <property type="entry name" value="BCTRLSENSOR"/>
</dbReference>
<dbReference type="InterPro" id="IPR011006">
    <property type="entry name" value="CheY-like_superfamily"/>
</dbReference>
<dbReference type="PROSITE" id="PS50109">
    <property type="entry name" value="HIS_KIN"/>
    <property type="match status" value="1"/>
</dbReference>
<dbReference type="InterPro" id="IPR003594">
    <property type="entry name" value="HATPase_dom"/>
</dbReference>
<feature type="domain" description="Histidine kinase" evidence="13">
    <location>
        <begin position="233"/>
        <end position="454"/>
    </location>
</feature>
<dbReference type="SUPFAM" id="SSF47384">
    <property type="entry name" value="Homodimeric domain of signal transducing histidine kinase"/>
    <property type="match status" value="1"/>
</dbReference>
<comment type="catalytic activity">
    <reaction evidence="1">
        <text>ATP + protein L-histidine = ADP + protein N-phospho-L-histidine.</text>
        <dbReference type="EC" id="2.7.13.3"/>
    </reaction>
</comment>
<evidence type="ECO:0000256" key="11">
    <source>
        <dbReference type="PROSITE-ProRule" id="PRU00169"/>
    </source>
</evidence>
<dbReference type="InterPro" id="IPR003018">
    <property type="entry name" value="GAF"/>
</dbReference>
<dbReference type="PANTHER" id="PTHR45339">
    <property type="entry name" value="HYBRID SIGNAL TRANSDUCTION HISTIDINE KINASE J"/>
    <property type="match status" value="1"/>
</dbReference>
<dbReference type="CDD" id="cd16922">
    <property type="entry name" value="HATPase_EvgS-ArcB-TorS-like"/>
    <property type="match status" value="1"/>
</dbReference>
<dbReference type="InterPro" id="IPR003661">
    <property type="entry name" value="HisK_dim/P_dom"/>
</dbReference>
<keyword evidence="7" id="KW-0067">ATP-binding</keyword>
<keyword evidence="8" id="KW-0902">Two-component regulatory system</keyword>
<comment type="caution">
    <text evidence="15">The sequence shown here is derived from an EMBL/GenBank/DDBJ whole genome shotgun (WGS) entry which is preliminary data.</text>
</comment>
<evidence type="ECO:0000259" key="14">
    <source>
        <dbReference type="PROSITE" id="PS50110"/>
    </source>
</evidence>
<dbReference type="InterPro" id="IPR036097">
    <property type="entry name" value="HisK_dim/P_sf"/>
</dbReference>
<dbReference type="AlphaFoldDB" id="A0A6G4QVS8"/>
<feature type="coiled-coil region" evidence="12">
    <location>
        <begin position="199"/>
        <end position="233"/>
    </location>
</feature>
<organism evidence="15">
    <name type="scientific">Caulobacter sp. 602-2</name>
    <dbReference type="NCBI Taxonomy" id="2710887"/>
    <lineage>
        <taxon>Bacteria</taxon>
        <taxon>Pseudomonadati</taxon>
        <taxon>Pseudomonadota</taxon>
        <taxon>Alphaproteobacteria</taxon>
        <taxon>Caulobacterales</taxon>
        <taxon>Caulobacteraceae</taxon>
        <taxon>Caulobacter</taxon>
    </lineage>
</organism>
<evidence type="ECO:0000256" key="1">
    <source>
        <dbReference type="ARBA" id="ARBA00000085"/>
    </source>
</evidence>
<dbReference type="EMBL" id="JAAKGT010000003">
    <property type="protein sequence ID" value="NGM49557.1"/>
    <property type="molecule type" value="Genomic_DNA"/>
</dbReference>
<dbReference type="InterPro" id="IPR029016">
    <property type="entry name" value="GAF-like_dom_sf"/>
</dbReference>
<dbReference type="InterPro" id="IPR005467">
    <property type="entry name" value="His_kinase_dom"/>
</dbReference>
<feature type="modified residue" description="4-aspartylphosphate" evidence="11">
    <location>
        <position position="521"/>
    </location>
</feature>